<feature type="domain" description="Metallo-beta-lactamase" evidence="1">
    <location>
        <begin position="34"/>
        <end position="216"/>
    </location>
</feature>
<gene>
    <name evidence="2" type="ORF">UR38_C0007G0039</name>
</gene>
<dbReference type="Proteomes" id="UP000033995">
    <property type="component" value="Unassembled WGS sequence"/>
</dbReference>
<dbReference type="InterPro" id="IPR052159">
    <property type="entry name" value="Competence_DNA_uptake"/>
</dbReference>
<dbReference type="CDD" id="cd07731">
    <property type="entry name" value="ComA-like_MBL-fold"/>
    <property type="match status" value="1"/>
</dbReference>
<dbReference type="InterPro" id="IPR036866">
    <property type="entry name" value="RibonucZ/Hydroxyglut_hydro"/>
</dbReference>
<dbReference type="InterPro" id="IPR001279">
    <property type="entry name" value="Metallo-B-lactamas"/>
</dbReference>
<organism evidence="2 3">
    <name type="scientific">Candidatus Woesebacteria bacterium GW2011_GWA2_33_28</name>
    <dbReference type="NCBI Taxonomy" id="1618561"/>
    <lineage>
        <taxon>Bacteria</taxon>
        <taxon>Candidatus Woeseibacteriota</taxon>
    </lineage>
</organism>
<dbReference type="PANTHER" id="PTHR30619:SF1">
    <property type="entry name" value="RECOMBINATION PROTEIN 2"/>
    <property type="match status" value="1"/>
</dbReference>
<dbReference type="Gene3D" id="3.60.15.10">
    <property type="entry name" value="Ribonuclease Z/Hydroxyacylglutathione hydrolase-like"/>
    <property type="match status" value="1"/>
</dbReference>
<dbReference type="SUPFAM" id="SSF56281">
    <property type="entry name" value="Metallo-hydrolase/oxidoreductase"/>
    <property type="match status" value="1"/>
</dbReference>
<sequence length="275" mass="30504">MVYKNIRFIFLTVALTVWLAVFTVDDSLHIIACDVGQGDAILIQKNNTQILIDGGPNQKILDCLGSYMPFYDRKIELVILTHPELDHYGGLIDVVKTYNIKTYAHNGTTSSNQTFKVLENEIGGRGIPSMPIGKDMVIRLGMIYLDIVHPDTKDFGVGVNDQGIVTLLKYGQFKALFTADVEQEVSNQISESSQIQNINYLKVNHHGSKNGLSQKLLDAVFSGSLPAGRRVAVISVGAKNSYGHPHEEVIKILSEKDIKILRTDQMGDIDFEVKN</sequence>
<evidence type="ECO:0000313" key="3">
    <source>
        <dbReference type="Proteomes" id="UP000033995"/>
    </source>
</evidence>
<accession>A0A0G0A6I5</accession>
<dbReference type="EMBL" id="LBOZ01000007">
    <property type="protein sequence ID" value="KKP46911.1"/>
    <property type="molecule type" value="Genomic_DNA"/>
</dbReference>
<dbReference type="PANTHER" id="PTHR30619">
    <property type="entry name" value="DNA INTERNALIZATION/COMPETENCE PROTEIN COMEC/REC2"/>
    <property type="match status" value="1"/>
</dbReference>
<name>A0A0G0A6I5_9BACT</name>
<dbReference type="PATRIC" id="fig|1618561.3.peg.814"/>
<evidence type="ECO:0000313" key="2">
    <source>
        <dbReference type="EMBL" id="KKP46911.1"/>
    </source>
</evidence>
<protein>
    <submittedName>
        <fullName evidence="2">Internalization-related competence protein ComEC/Rec2 protein</fullName>
    </submittedName>
</protein>
<reference evidence="2 3" key="1">
    <citation type="journal article" date="2015" name="Nature">
        <title>rRNA introns, odd ribosomes, and small enigmatic genomes across a large radiation of phyla.</title>
        <authorList>
            <person name="Brown C.T."/>
            <person name="Hug L.A."/>
            <person name="Thomas B.C."/>
            <person name="Sharon I."/>
            <person name="Castelle C.J."/>
            <person name="Singh A."/>
            <person name="Wilkins M.J."/>
            <person name="Williams K.H."/>
            <person name="Banfield J.F."/>
        </authorList>
    </citation>
    <scope>NUCLEOTIDE SEQUENCE [LARGE SCALE GENOMIC DNA]</scope>
</reference>
<dbReference type="InterPro" id="IPR035681">
    <property type="entry name" value="ComA-like_MBL"/>
</dbReference>
<proteinExistence type="predicted"/>
<evidence type="ECO:0000259" key="1">
    <source>
        <dbReference type="Pfam" id="PF00753"/>
    </source>
</evidence>
<dbReference type="Pfam" id="PF00753">
    <property type="entry name" value="Lactamase_B"/>
    <property type="match status" value="1"/>
</dbReference>
<dbReference type="AlphaFoldDB" id="A0A0G0A6I5"/>
<comment type="caution">
    <text evidence="2">The sequence shown here is derived from an EMBL/GenBank/DDBJ whole genome shotgun (WGS) entry which is preliminary data.</text>
</comment>